<sequence>MVTEASDKEVEGLRPEIDDDTRAESSEGSSGHHWGTADGADSDDEFLDAVEPPLSTGLVLDNTGPPLSGVYVDAVEATVEQVTEALGTTLSDKGSQSSIPEEEEDQESVTAEAATESETGVIAAIQTAIDNQTEDNGVMCAFGINDKFVNGENPISEKAAVVEAIASPGVEEAAFKDPANTEVLVEEVVYPVDGDPVDGEGNQQLVVDANELVVDKRIEEMYGPVVSKDIIRGDIHVNAAVAIELQAVVEKLADDVADLLALDTFKSDLSAENGTATDQIDEGISVDATEDEFEQNAAAETRDEAVTLIDEDVLAILMDAVTSVVAENQTTEALSASQVPFTEENGTKHANADISSPSDVSDEIADTPAVGDVRSEASTTSKEVCPTVDRDTASGKSALIDEFAAVDEELSVEKETKQSTPKVKGATEEIVVSDEDTTPVVGLKDATSASADEQQFDVVEESATYIVLEISEQGADEADTVLPLAVNDAAVADSVAFETLSSDDSVEYSVTEAGVVRVVKEPESVIKEAENVQAVAEELTSTVVNESLGPIADEHGTGKYTSGEGSAPETTVDDIALDGKEFKPQPEEVPTDQPNEAVTESMAGTLGEVSVPEVTSTELASRNTRPSDNVSAGISAVDYAQAAVTSPTTALAHPLITNSANSPEIMSTQRWTYQIFGFTIEKRVVLYHIHKTDRRTGFREAPILKRYNDFRELELQLVGSTSPLAANLPRLPKPNVGTFIRGRKSKKTIEVREKAFQAMLKYIALYPELHGSAIFERFLEKNRDTHARWM</sequence>
<evidence type="ECO:0000313" key="4">
    <source>
        <dbReference type="Proteomes" id="UP000693981"/>
    </source>
</evidence>
<feature type="region of interest" description="Disordered" evidence="1">
    <location>
        <begin position="88"/>
        <end position="117"/>
    </location>
</feature>
<accession>A0A8T1X9B6</accession>
<feature type="compositionally biased region" description="Polar residues" evidence="1">
    <location>
        <begin position="88"/>
        <end position="99"/>
    </location>
</feature>
<comment type="caution">
    <text evidence="3">The sequence shown here is derived from an EMBL/GenBank/DDBJ whole genome shotgun (WGS) entry which is preliminary data.</text>
</comment>
<name>A0A8T1X9B6_9STRA</name>
<feature type="domain" description="PX" evidence="2">
    <location>
        <begin position="665"/>
        <end position="785"/>
    </location>
</feature>
<evidence type="ECO:0000256" key="1">
    <source>
        <dbReference type="SAM" id="MobiDB-lite"/>
    </source>
</evidence>
<feature type="region of interest" description="Disordered" evidence="1">
    <location>
        <begin position="1"/>
        <end position="50"/>
    </location>
</feature>
<evidence type="ECO:0000313" key="3">
    <source>
        <dbReference type="EMBL" id="KAG7400898.1"/>
    </source>
</evidence>
<proteinExistence type="predicted"/>
<gene>
    <name evidence="3" type="ORF">PHYBOEH_003809</name>
</gene>
<dbReference type="GO" id="GO:0035091">
    <property type="term" value="F:phosphatidylinositol binding"/>
    <property type="evidence" value="ECO:0007669"/>
    <property type="project" value="InterPro"/>
</dbReference>
<dbReference type="OrthoDB" id="117442at2759"/>
<feature type="region of interest" description="Disordered" evidence="1">
    <location>
        <begin position="338"/>
        <end position="390"/>
    </location>
</feature>
<feature type="region of interest" description="Disordered" evidence="1">
    <location>
        <begin position="549"/>
        <end position="571"/>
    </location>
</feature>
<dbReference type="Proteomes" id="UP000693981">
    <property type="component" value="Unassembled WGS sequence"/>
</dbReference>
<reference evidence="3" key="1">
    <citation type="submission" date="2021-02" db="EMBL/GenBank/DDBJ databases">
        <authorList>
            <person name="Palmer J.M."/>
        </authorList>
    </citation>
    <scope>NUCLEOTIDE SEQUENCE</scope>
    <source>
        <strain evidence="3">SCRP23</strain>
    </source>
</reference>
<dbReference type="PROSITE" id="PS50195">
    <property type="entry name" value="PX"/>
    <property type="match status" value="1"/>
</dbReference>
<organism evidence="3 4">
    <name type="scientific">Phytophthora boehmeriae</name>
    <dbReference type="NCBI Taxonomy" id="109152"/>
    <lineage>
        <taxon>Eukaryota</taxon>
        <taxon>Sar</taxon>
        <taxon>Stramenopiles</taxon>
        <taxon>Oomycota</taxon>
        <taxon>Peronosporomycetes</taxon>
        <taxon>Peronosporales</taxon>
        <taxon>Peronosporaceae</taxon>
        <taxon>Phytophthora</taxon>
    </lineage>
</organism>
<evidence type="ECO:0000259" key="2">
    <source>
        <dbReference type="PROSITE" id="PS50195"/>
    </source>
</evidence>
<dbReference type="Pfam" id="PF00787">
    <property type="entry name" value="PX"/>
    <property type="match status" value="1"/>
</dbReference>
<dbReference type="AlphaFoldDB" id="A0A8T1X9B6"/>
<feature type="compositionally biased region" description="Basic and acidic residues" evidence="1">
    <location>
        <begin position="1"/>
        <end position="25"/>
    </location>
</feature>
<protein>
    <recommendedName>
        <fullName evidence="2">PX domain-containing protein</fullName>
    </recommendedName>
</protein>
<keyword evidence="4" id="KW-1185">Reference proteome</keyword>
<dbReference type="InterPro" id="IPR001683">
    <property type="entry name" value="PX_dom"/>
</dbReference>
<dbReference type="EMBL" id="JAGDFL010000021">
    <property type="protein sequence ID" value="KAG7400898.1"/>
    <property type="molecule type" value="Genomic_DNA"/>
</dbReference>
<dbReference type="CDD" id="cd06093">
    <property type="entry name" value="PX_domain"/>
    <property type="match status" value="1"/>
</dbReference>